<dbReference type="OrthoDB" id="9794577at2"/>
<dbReference type="Proteomes" id="UP000181969">
    <property type="component" value="Unassembled WGS sequence"/>
</dbReference>
<reference evidence="2 4" key="1">
    <citation type="submission" date="2016-10" db="EMBL/GenBank/DDBJ databases">
        <authorList>
            <person name="de Groot N.N."/>
        </authorList>
    </citation>
    <scope>NUCLEOTIDE SEQUENCE [LARGE SCALE GENOMIC DNA]</scope>
    <source>
        <strain evidence="2 4">M79</strain>
    </source>
</reference>
<dbReference type="InterPro" id="IPR027417">
    <property type="entry name" value="P-loop_NTPase"/>
</dbReference>
<evidence type="ECO:0000313" key="5">
    <source>
        <dbReference type="Proteomes" id="UP001217324"/>
    </source>
</evidence>
<accession>A0A098CZG6</accession>
<dbReference type="CDD" id="cd02042">
    <property type="entry name" value="ParAB_family"/>
    <property type="match status" value="1"/>
</dbReference>
<dbReference type="PANTHER" id="PTHR13696:SF52">
    <property type="entry name" value="PARA FAMILY PROTEIN CT_582"/>
    <property type="match status" value="1"/>
</dbReference>
<dbReference type="AlphaFoldDB" id="A0A098CZG6"/>
<dbReference type="RefSeq" id="WP_023889071.1">
    <property type="nucleotide sequence ID" value="NZ_CAXVJC010000013.1"/>
</dbReference>
<dbReference type="InterPro" id="IPR025669">
    <property type="entry name" value="AAA_dom"/>
</dbReference>
<protein>
    <submittedName>
        <fullName evidence="3">AAA family ATPase</fullName>
    </submittedName>
    <submittedName>
        <fullName evidence="2">Chromosome partitioning protein</fullName>
    </submittedName>
</protein>
<feature type="domain" description="AAA" evidence="1">
    <location>
        <begin position="4"/>
        <end position="177"/>
    </location>
</feature>
<organism evidence="2 4">
    <name type="scientific">Lactococcus garvieae</name>
    <dbReference type="NCBI Taxonomy" id="1363"/>
    <lineage>
        <taxon>Bacteria</taxon>
        <taxon>Bacillati</taxon>
        <taxon>Bacillota</taxon>
        <taxon>Bacilli</taxon>
        <taxon>Lactobacillales</taxon>
        <taxon>Streptococcaceae</taxon>
        <taxon>Lactococcus</taxon>
    </lineage>
</organism>
<proteinExistence type="predicted"/>
<dbReference type="PANTHER" id="PTHR13696">
    <property type="entry name" value="P-LOOP CONTAINING NUCLEOSIDE TRIPHOSPHATE HYDROLASE"/>
    <property type="match status" value="1"/>
</dbReference>
<dbReference type="SUPFAM" id="SSF52540">
    <property type="entry name" value="P-loop containing nucleoside triphosphate hydrolases"/>
    <property type="match status" value="1"/>
</dbReference>
<dbReference type="EMBL" id="FOTJ01000032">
    <property type="protein sequence ID" value="SFL61748.1"/>
    <property type="molecule type" value="Genomic_DNA"/>
</dbReference>
<name>A0A098CZG6_9LACT</name>
<dbReference type="Gene3D" id="3.40.50.300">
    <property type="entry name" value="P-loop containing nucleotide triphosphate hydrolases"/>
    <property type="match status" value="1"/>
</dbReference>
<dbReference type="EMBL" id="CP118628">
    <property type="protein sequence ID" value="WEA14983.1"/>
    <property type="molecule type" value="Genomic_DNA"/>
</dbReference>
<gene>
    <name evidence="3" type="ORF">PWF74_10740</name>
    <name evidence="2" type="ORF">SAMN05216438_1323</name>
</gene>
<sequence>MARKTSFVNFKGGVAKSTDSQFTASGLAELGYRVLLIDLDQQQNTTYTLMPDGILNIENSIYDVFMQKKNIKDTIYTVGNIDFIPSVPDMMQIDFELQGKPDQPYRLAEALKEIEDQYDFIILDTPPASPTIIMNALTASDDCIIPVKADSYSLNGIGLLSNSIKPVQKYTNKNLKIAGFLLGFYDSRLLLSKGIREQLDELTSIFDTKIFNQSIRNAVALAEAQAMKKSIFEYAPNANVTNDIRKFIEEYLEG</sequence>
<evidence type="ECO:0000313" key="4">
    <source>
        <dbReference type="Proteomes" id="UP000181969"/>
    </source>
</evidence>
<dbReference type="Pfam" id="PF13614">
    <property type="entry name" value="AAA_31"/>
    <property type="match status" value="1"/>
</dbReference>
<geneLocation type="plasmid" evidence="3 5">
    <name>unnamed1</name>
</geneLocation>
<evidence type="ECO:0000313" key="3">
    <source>
        <dbReference type="EMBL" id="WEA14983.1"/>
    </source>
</evidence>
<dbReference type="InterPro" id="IPR050678">
    <property type="entry name" value="DNA_Partitioning_ATPase"/>
</dbReference>
<dbReference type="Proteomes" id="UP001217324">
    <property type="component" value="Plasmid unnamed1"/>
</dbReference>
<evidence type="ECO:0000259" key="1">
    <source>
        <dbReference type="Pfam" id="PF13614"/>
    </source>
</evidence>
<reference evidence="3" key="2">
    <citation type="submission" date="2023-02" db="EMBL/GenBank/DDBJ databases">
        <title>Comparative genomics and fermentation flavor characterization of five lactic acid bacteria reveal flavor biosynthesis metabolic pathways in fermented muskmelon puree.</title>
        <authorList>
            <person name="Yuan L."/>
            <person name="Li M."/>
            <person name="Xu X."/>
            <person name="Lao F."/>
            <person name="Wu J."/>
        </authorList>
    </citation>
    <scope>NUCLEOTIDE SEQUENCE</scope>
    <source>
        <strain evidence="3">Pa-2</strain>
        <plasmid evidence="3">unnamed1</plasmid>
    </source>
</reference>
<evidence type="ECO:0000313" key="2">
    <source>
        <dbReference type="EMBL" id="SFL61748.1"/>
    </source>
</evidence>
<keyword evidence="3" id="KW-0614">Plasmid</keyword>